<dbReference type="Proteomes" id="UP001501442">
    <property type="component" value="Unassembled WGS sequence"/>
</dbReference>
<gene>
    <name evidence="1" type="ORF">GCM10023196_023320</name>
</gene>
<reference evidence="2" key="1">
    <citation type="journal article" date="2019" name="Int. J. Syst. Evol. Microbiol.">
        <title>The Global Catalogue of Microorganisms (GCM) 10K type strain sequencing project: providing services to taxonomists for standard genome sequencing and annotation.</title>
        <authorList>
            <consortium name="The Broad Institute Genomics Platform"/>
            <consortium name="The Broad Institute Genome Sequencing Center for Infectious Disease"/>
            <person name="Wu L."/>
            <person name="Ma J."/>
        </authorList>
    </citation>
    <scope>NUCLEOTIDE SEQUENCE [LARGE SCALE GENOMIC DNA]</scope>
    <source>
        <strain evidence="2">JCM 17939</strain>
    </source>
</reference>
<dbReference type="EMBL" id="BAABHK010000003">
    <property type="protein sequence ID" value="GAA4624180.1"/>
    <property type="molecule type" value="Genomic_DNA"/>
</dbReference>
<keyword evidence="2" id="KW-1185">Reference proteome</keyword>
<comment type="caution">
    <text evidence="1">The sequence shown here is derived from an EMBL/GenBank/DDBJ whole genome shotgun (WGS) entry which is preliminary data.</text>
</comment>
<evidence type="ECO:0000313" key="2">
    <source>
        <dbReference type="Proteomes" id="UP001501442"/>
    </source>
</evidence>
<proteinExistence type="predicted"/>
<name>A0ABP8U898_9ACTN</name>
<organism evidence="1 2">
    <name type="scientific">Actinoallomurus vinaceus</name>
    <dbReference type="NCBI Taxonomy" id="1080074"/>
    <lineage>
        <taxon>Bacteria</taxon>
        <taxon>Bacillati</taxon>
        <taxon>Actinomycetota</taxon>
        <taxon>Actinomycetes</taxon>
        <taxon>Streptosporangiales</taxon>
        <taxon>Thermomonosporaceae</taxon>
        <taxon>Actinoallomurus</taxon>
    </lineage>
</organism>
<protein>
    <submittedName>
        <fullName evidence="1">Uncharacterized protein</fullName>
    </submittedName>
</protein>
<sequence length="69" mass="7683">MPVRSVDRDLLILPIVWRNSVVDGFTRKEVLRMQEIAKLVLAGTADGGALGEYAREYASVSPNHDKKDN</sequence>
<evidence type="ECO:0000313" key="1">
    <source>
        <dbReference type="EMBL" id="GAA4624180.1"/>
    </source>
</evidence>
<accession>A0ABP8U898</accession>